<evidence type="ECO:0000313" key="1">
    <source>
        <dbReference type="EMBL" id="KAA6309339.1"/>
    </source>
</evidence>
<protein>
    <submittedName>
        <fullName evidence="1">Uncharacterized protein</fullName>
    </submittedName>
</protein>
<gene>
    <name evidence="1" type="ORF">EZS27_039148</name>
</gene>
<proteinExistence type="predicted"/>
<sequence length="35" mass="4309">MEKEINYSIIIPHKNIPDLLQYHLKFYSLQGRMFK</sequence>
<dbReference type="AlphaFoldDB" id="A0A5J4PLD3"/>
<reference evidence="1" key="1">
    <citation type="submission" date="2019-03" db="EMBL/GenBank/DDBJ databases">
        <title>Single cell metagenomics reveals metabolic interactions within the superorganism composed of flagellate Streblomastix strix and complex community of Bacteroidetes bacteria on its surface.</title>
        <authorList>
            <person name="Treitli S.C."/>
            <person name="Kolisko M."/>
            <person name="Husnik F."/>
            <person name="Keeling P."/>
            <person name="Hampl V."/>
        </authorList>
    </citation>
    <scope>NUCLEOTIDE SEQUENCE</scope>
    <source>
        <strain evidence="1">STM</strain>
    </source>
</reference>
<organism evidence="1">
    <name type="scientific">termite gut metagenome</name>
    <dbReference type="NCBI Taxonomy" id="433724"/>
    <lineage>
        <taxon>unclassified sequences</taxon>
        <taxon>metagenomes</taxon>
        <taxon>organismal metagenomes</taxon>
    </lineage>
</organism>
<comment type="caution">
    <text evidence="1">The sequence shown here is derived from an EMBL/GenBank/DDBJ whole genome shotgun (WGS) entry which is preliminary data.</text>
</comment>
<accession>A0A5J4PLD3</accession>
<name>A0A5J4PLD3_9ZZZZ</name>
<dbReference type="EMBL" id="SNRY01007995">
    <property type="protein sequence ID" value="KAA6309339.1"/>
    <property type="molecule type" value="Genomic_DNA"/>
</dbReference>